<gene>
    <name evidence="1" type="ORF">ADL28_04240</name>
</gene>
<dbReference type="Proteomes" id="UP000053413">
    <property type="component" value="Unassembled WGS sequence"/>
</dbReference>
<evidence type="ECO:0000313" key="1">
    <source>
        <dbReference type="EMBL" id="KUL66375.1"/>
    </source>
</evidence>
<dbReference type="EMBL" id="LLZJ01000021">
    <property type="protein sequence ID" value="KUL66375.1"/>
    <property type="molecule type" value="Genomic_DNA"/>
</dbReference>
<name>A0A0X3XBJ6_STRVO</name>
<sequence length="59" mass="5869">MMPYGSAASLVVGGVPVAQRAQTAGQVGELEGPAELGTHGMLCLLRAVTLGWGDGSSGR</sequence>
<organism evidence="1 2">
    <name type="scientific">Streptomyces violaceusniger</name>
    <dbReference type="NCBI Taxonomy" id="68280"/>
    <lineage>
        <taxon>Bacteria</taxon>
        <taxon>Bacillati</taxon>
        <taxon>Actinomycetota</taxon>
        <taxon>Actinomycetes</taxon>
        <taxon>Kitasatosporales</taxon>
        <taxon>Streptomycetaceae</taxon>
        <taxon>Streptomyces</taxon>
        <taxon>Streptomyces violaceusniger group</taxon>
    </lineage>
</organism>
<protein>
    <submittedName>
        <fullName evidence="1">Uncharacterized protein</fullName>
    </submittedName>
</protein>
<reference evidence="2" key="1">
    <citation type="submission" date="2015-10" db="EMBL/GenBank/DDBJ databases">
        <authorList>
            <person name="Ju K.-S."/>
            <person name="Doroghazi J.R."/>
            <person name="Metcalf W.W."/>
        </authorList>
    </citation>
    <scope>NUCLEOTIDE SEQUENCE [LARGE SCALE GENOMIC DNA]</scope>
    <source>
        <strain evidence="2">NRRL F-8817</strain>
    </source>
</reference>
<comment type="caution">
    <text evidence="1">The sequence shown here is derived from an EMBL/GenBank/DDBJ whole genome shotgun (WGS) entry which is preliminary data.</text>
</comment>
<dbReference type="AlphaFoldDB" id="A0A0X3XBJ6"/>
<proteinExistence type="predicted"/>
<accession>A0A0X3XBJ6</accession>
<evidence type="ECO:0000313" key="2">
    <source>
        <dbReference type="Proteomes" id="UP000053413"/>
    </source>
</evidence>